<dbReference type="EMBL" id="BGZK01000210">
    <property type="protein sequence ID" value="GBP28682.1"/>
    <property type="molecule type" value="Genomic_DNA"/>
</dbReference>
<feature type="compositionally biased region" description="Low complexity" evidence="1">
    <location>
        <begin position="71"/>
        <end position="91"/>
    </location>
</feature>
<keyword evidence="3" id="KW-1185">Reference proteome</keyword>
<protein>
    <submittedName>
        <fullName evidence="2">Uncharacterized protein</fullName>
    </submittedName>
</protein>
<evidence type="ECO:0000313" key="2">
    <source>
        <dbReference type="EMBL" id="GBP28682.1"/>
    </source>
</evidence>
<feature type="region of interest" description="Disordered" evidence="1">
    <location>
        <begin position="1"/>
        <end position="25"/>
    </location>
</feature>
<gene>
    <name evidence="2" type="ORF">EVAR_19723_1</name>
</gene>
<organism evidence="2 3">
    <name type="scientific">Eumeta variegata</name>
    <name type="common">Bagworm moth</name>
    <name type="synonym">Eumeta japonica</name>
    <dbReference type="NCBI Taxonomy" id="151549"/>
    <lineage>
        <taxon>Eukaryota</taxon>
        <taxon>Metazoa</taxon>
        <taxon>Ecdysozoa</taxon>
        <taxon>Arthropoda</taxon>
        <taxon>Hexapoda</taxon>
        <taxon>Insecta</taxon>
        <taxon>Pterygota</taxon>
        <taxon>Neoptera</taxon>
        <taxon>Endopterygota</taxon>
        <taxon>Lepidoptera</taxon>
        <taxon>Glossata</taxon>
        <taxon>Ditrysia</taxon>
        <taxon>Tineoidea</taxon>
        <taxon>Psychidae</taxon>
        <taxon>Oiketicinae</taxon>
        <taxon>Eumeta</taxon>
    </lineage>
</organism>
<reference evidence="2 3" key="1">
    <citation type="journal article" date="2019" name="Commun. Biol.">
        <title>The bagworm genome reveals a unique fibroin gene that provides high tensile strength.</title>
        <authorList>
            <person name="Kono N."/>
            <person name="Nakamura H."/>
            <person name="Ohtoshi R."/>
            <person name="Tomita M."/>
            <person name="Numata K."/>
            <person name="Arakawa K."/>
        </authorList>
    </citation>
    <scope>NUCLEOTIDE SEQUENCE [LARGE SCALE GENOMIC DNA]</scope>
</reference>
<proteinExistence type="predicted"/>
<sequence length="138" mass="15140">MTTNEYTVRAAGGGRSQPYTTSHERAARDAVAVRLRTCDTGDRRRGGRGGSAGRWEELTLGGADRCGWGQATPAPAPRTAARRATSSSRATVNTAPLQSARRRSCVTFQAGRCPRRRRMRPSYTDYSLFTFKVVARIM</sequence>
<name>A0A4C1URT3_EUMVA</name>
<dbReference type="Proteomes" id="UP000299102">
    <property type="component" value="Unassembled WGS sequence"/>
</dbReference>
<accession>A0A4C1URT3</accession>
<evidence type="ECO:0000313" key="3">
    <source>
        <dbReference type="Proteomes" id="UP000299102"/>
    </source>
</evidence>
<evidence type="ECO:0000256" key="1">
    <source>
        <dbReference type="SAM" id="MobiDB-lite"/>
    </source>
</evidence>
<feature type="region of interest" description="Disordered" evidence="1">
    <location>
        <begin position="66"/>
        <end position="98"/>
    </location>
</feature>
<comment type="caution">
    <text evidence="2">The sequence shown here is derived from an EMBL/GenBank/DDBJ whole genome shotgun (WGS) entry which is preliminary data.</text>
</comment>
<dbReference type="AlphaFoldDB" id="A0A4C1URT3"/>